<keyword evidence="3" id="KW-0369">Histidine metabolism</keyword>
<proteinExistence type="inferred from homology"/>
<dbReference type="PROSITE" id="PS51409">
    <property type="entry name" value="ARGINASE_2"/>
    <property type="match status" value="1"/>
</dbReference>
<evidence type="ECO:0000256" key="3">
    <source>
        <dbReference type="ARBA" id="ARBA00022808"/>
    </source>
</evidence>
<evidence type="ECO:0000256" key="1">
    <source>
        <dbReference type="ARBA" id="ARBA00022723"/>
    </source>
</evidence>
<dbReference type="CDD" id="cd09988">
    <property type="entry name" value="Formimidoylglutamase"/>
    <property type="match status" value="1"/>
</dbReference>
<evidence type="ECO:0000313" key="7">
    <source>
        <dbReference type="Proteomes" id="UP001337681"/>
    </source>
</evidence>
<dbReference type="PANTHER" id="PTHR11358">
    <property type="entry name" value="ARGINASE/AGMATINASE"/>
    <property type="match status" value="1"/>
</dbReference>
<keyword evidence="4" id="KW-0464">Manganese</keyword>
<dbReference type="PANTHER" id="PTHR11358:SF35">
    <property type="entry name" value="FORMIMIDOYLGLUTAMASE"/>
    <property type="match status" value="1"/>
</dbReference>
<evidence type="ECO:0000313" key="6">
    <source>
        <dbReference type="EMBL" id="MEE1884476.1"/>
    </source>
</evidence>
<organism evidence="6 7">
    <name type="scientific">Pedobacter flavus</name>
    <dbReference type="NCBI Taxonomy" id="3113906"/>
    <lineage>
        <taxon>Bacteria</taxon>
        <taxon>Pseudomonadati</taxon>
        <taxon>Bacteroidota</taxon>
        <taxon>Sphingobacteriia</taxon>
        <taxon>Sphingobacteriales</taxon>
        <taxon>Sphingobacteriaceae</taxon>
        <taxon>Pedobacter</taxon>
    </lineage>
</organism>
<comment type="similarity">
    <text evidence="5">Belongs to the arginase family.</text>
</comment>
<keyword evidence="7" id="KW-1185">Reference proteome</keyword>
<sequence>MDNLKIFNAKDIDALISKRNGETKLGETIGLFNKIQDLHQSNAKYILLGIPEDIGVKANYGIGGTHTAWPAFLSAFLNVQANDFLPTEQVALLGEIMPPEGVNGSAEGLRIIVEQIDNIVYPVIKYIVSAGKVPIIIGGGHNNSFPNLKGLSQAVNKAVNVINIDAHADIRPVEEGRHSGNGFSAALNEGFINKYCIFGLHQNYNNQYTLNQINNHPNISAVFFDNLLKDNLDIPTAWQDFTQNLYSPCALELDLDCISNVLSSAITPTGFSLNEIRKIILQNKIKFSYFHVCEGASKLDNGRNDAGIGKTISYLISDFIKNQSQLH</sequence>
<evidence type="ECO:0000256" key="4">
    <source>
        <dbReference type="ARBA" id="ARBA00023211"/>
    </source>
</evidence>
<keyword evidence="2" id="KW-0378">Hydrolase</keyword>
<gene>
    <name evidence="6" type="ORF">VRU49_03480</name>
</gene>
<name>A0ABU7H1P5_9SPHI</name>
<dbReference type="SUPFAM" id="SSF52768">
    <property type="entry name" value="Arginase/deacetylase"/>
    <property type="match status" value="1"/>
</dbReference>
<protein>
    <submittedName>
        <fullName evidence="6">Formimidoylglutamase</fullName>
    </submittedName>
</protein>
<comment type="caution">
    <text evidence="6">The sequence shown here is derived from an EMBL/GenBank/DDBJ whole genome shotgun (WGS) entry which is preliminary data.</text>
</comment>
<dbReference type="EMBL" id="JAZDQU010000001">
    <property type="protein sequence ID" value="MEE1884476.1"/>
    <property type="molecule type" value="Genomic_DNA"/>
</dbReference>
<dbReference type="Proteomes" id="UP001337681">
    <property type="component" value="Unassembled WGS sequence"/>
</dbReference>
<dbReference type="InterPro" id="IPR006035">
    <property type="entry name" value="Ureohydrolase"/>
</dbReference>
<dbReference type="RefSeq" id="WP_330145390.1">
    <property type="nucleotide sequence ID" value="NZ_JAZDQU010000001.1"/>
</dbReference>
<evidence type="ECO:0000256" key="2">
    <source>
        <dbReference type="ARBA" id="ARBA00022801"/>
    </source>
</evidence>
<reference evidence="6 7" key="1">
    <citation type="submission" date="2024-01" db="EMBL/GenBank/DDBJ databases">
        <title>Pedobacter sp. nov., isolated from oil-contaminated soil.</title>
        <authorList>
            <person name="Le N.T.T."/>
        </authorList>
    </citation>
    <scope>NUCLEOTIDE SEQUENCE [LARGE SCALE GENOMIC DNA]</scope>
    <source>
        <strain evidence="6 7">VNH31</strain>
    </source>
</reference>
<dbReference type="Pfam" id="PF00491">
    <property type="entry name" value="Arginase"/>
    <property type="match status" value="1"/>
</dbReference>
<keyword evidence="1" id="KW-0479">Metal-binding</keyword>
<evidence type="ECO:0000256" key="5">
    <source>
        <dbReference type="PROSITE-ProRule" id="PRU00742"/>
    </source>
</evidence>
<dbReference type="Gene3D" id="3.40.800.10">
    <property type="entry name" value="Ureohydrolase domain"/>
    <property type="match status" value="1"/>
</dbReference>
<dbReference type="InterPro" id="IPR023696">
    <property type="entry name" value="Ureohydrolase_dom_sf"/>
</dbReference>
<accession>A0ABU7H1P5</accession>